<reference evidence="3" key="3">
    <citation type="submission" date="2015-06" db="UniProtKB">
        <authorList>
            <consortium name="EnsemblMetazoa"/>
        </authorList>
    </citation>
    <scope>IDENTIFICATION</scope>
</reference>
<dbReference type="CTD" id="20200228"/>
<keyword evidence="1" id="KW-0175">Coiled coil</keyword>
<dbReference type="InterPro" id="IPR003109">
    <property type="entry name" value="GoLoco_motif"/>
</dbReference>
<evidence type="ECO:0000256" key="1">
    <source>
        <dbReference type="SAM" id="Coils"/>
    </source>
</evidence>
<reference evidence="2 4" key="2">
    <citation type="journal article" date="2013" name="Nature">
        <title>Insights into bilaterian evolution from three spiralian genomes.</title>
        <authorList>
            <person name="Simakov O."/>
            <person name="Marletaz F."/>
            <person name="Cho S.J."/>
            <person name="Edsinger-Gonzales E."/>
            <person name="Havlak P."/>
            <person name="Hellsten U."/>
            <person name="Kuo D.H."/>
            <person name="Larsson T."/>
            <person name="Lv J."/>
            <person name="Arendt D."/>
            <person name="Savage R."/>
            <person name="Osoegawa K."/>
            <person name="de Jong P."/>
            <person name="Grimwood J."/>
            <person name="Chapman J.A."/>
            <person name="Shapiro H."/>
            <person name="Aerts A."/>
            <person name="Otillar R.P."/>
            <person name="Terry A.Y."/>
            <person name="Boore J.L."/>
            <person name="Grigoriev I.V."/>
            <person name="Lindberg D.R."/>
            <person name="Seaver E.C."/>
            <person name="Weisblat D.A."/>
            <person name="Putnam N.H."/>
            <person name="Rokhsar D.S."/>
        </authorList>
    </citation>
    <scope>NUCLEOTIDE SEQUENCE</scope>
</reference>
<keyword evidence="4" id="KW-1185">Reference proteome</keyword>
<dbReference type="PROSITE" id="PS50877">
    <property type="entry name" value="GOLOCO"/>
    <property type="match status" value="1"/>
</dbReference>
<organism evidence="3 4">
    <name type="scientific">Helobdella robusta</name>
    <name type="common">Californian leech</name>
    <dbReference type="NCBI Taxonomy" id="6412"/>
    <lineage>
        <taxon>Eukaryota</taxon>
        <taxon>Metazoa</taxon>
        <taxon>Spiralia</taxon>
        <taxon>Lophotrochozoa</taxon>
        <taxon>Annelida</taxon>
        <taxon>Clitellata</taxon>
        <taxon>Hirudinea</taxon>
        <taxon>Rhynchobdellida</taxon>
        <taxon>Glossiphoniidae</taxon>
        <taxon>Helobdella</taxon>
    </lineage>
</organism>
<name>T1EUH8_HELRO</name>
<protein>
    <submittedName>
        <fullName evidence="2 3">Uncharacterized protein</fullName>
    </submittedName>
</protein>
<reference evidence="4" key="1">
    <citation type="submission" date="2012-12" db="EMBL/GenBank/DDBJ databases">
        <authorList>
            <person name="Hellsten U."/>
            <person name="Grimwood J."/>
            <person name="Chapman J.A."/>
            <person name="Shapiro H."/>
            <person name="Aerts A."/>
            <person name="Otillar R.P."/>
            <person name="Terry A.Y."/>
            <person name="Boore J.L."/>
            <person name="Simakov O."/>
            <person name="Marletaz F."/>
            <person name="Cho S.-J."/>
            <person name="Edsinger-Gonzales E."/>
            <person name="Havlak P."/>
            <person name="Kuo D.-H."/>
            <person name="Larsson T."/>
            <person name="Lv J."/>
            <person name="Arendt D."/>
            <person name="Savage R."/>
            <person name="Osoegawa K."/>
            <person name="de Jong P."/>
            <person name="Lindberg D.R."/>
            <person name="Seaver E.C."/>
            <person name="Weisblat D.A."/>
            <person name="Putnam N.H."/>
            <person name="Grigoriev I.V."/>
            <person name="Rokhsar D.S."/>
        </authorList>
    </citation>
    <scope>NUCLEOTIDE SEQUENCE</scope>
</reference>
<dbReference type="SMART" id="SM00390">
    <property type="entry name" value="GoLoco"/>
    <property type="match status" value="1"/>
</dbReference>
<proteinExistence type="predicted"/>
<dbReference type="PROSITE" id="PS51257">
    <property type="entry name" value="PROKAR_LIPOPROTEIN"/>
    <property type="match status" value="1"/>
</dbReference>
<gene>
    <name evidence="3" type="primary">20200228</name>
    <name evidence="2" type="ORF">HELRODRAFT_163806</name>
</gene>
<dbReference type="EnsemblMetazoa" id="HelroT163806">
    <property type="protein sequence ID" value="HelroP163806"/>
    <property type="gene ID" value="HelroG163806"/>
</dbReference>
<dbReference type="RefSeq" id="XP_009025829.1">
    <property type="nucleotide sequence ID" value="XM_009027581.1"/>
</dbReference>
<dbReference type="GO" id="GO:0030695">
    <property type="term" value="F:GTPase regulator activity"/>
    <property type="evidence" value="ECO:0007669"/>
    <property type="project" value="InterPro"/>
</dbReference>
<dbReference type="HOGENOM" id="CLU_916093_0_0_1"/>
<feature type="coiled-coil region" evidence="1">
    <location>
        <begin position="226"/>
        <end position="258"/>
    </location>
</feature>
<dbReference type="KEGG" id="hro:HELRODRAFT_163806"/>
<dbReference type="Proteomes" id="UP000015101">
    <property type="component" value="Unassembled WGS sequence"/>
</dbReference>
<accession>T1EUH8</accession>
<evidence type="ECO:0000313" key="4">
    <source>
        <dbReference type="Proteomes" id="UP000015101"/>
    </source>
</evidence>
<evidence type="ECO:0000313" key="2">
    <source>
        <dbReference type="EMBL" id="ESN96710.1"/>
    </source>
</evidence>
<dbReference type="AlphaFoldDB" id="T1EUH8"/>
<dbReference type="GeneID" id="20200228"/>
<dbReference type="EMBL" id="AMQM01001463">
    <property type="status" value="NOT_ANNOTATED_CDS"/>
    <property type="molecule type" value="Genomic_DNA"/>
</dbReference>
<dbReference type="InParanoid" id="T1EUH8"/>
<sequence length="304" mass="35553">MALGRFKCPPCTISYVDPNLNSLVVSSCPQYDVNWDDSNISNVSSRKPCETGSLSSSVTDDKDIDDIIDIDDVTNIINNNNKSNTTHNNNNNLSNDTNIQDNISTNKSNLCRQKCFQLDEGDVKESDCEDLIDKLFKLQASRFNDQRCSFPKQRQQQFLQKSKCNTNYFIGSQCELQQRLTTDPQKLLWNNNLQQRRRVHSTEILLKFNDCNKYKSTTMNQQYRINDDFQQKQQRLQQQQLQHKQQQQNKQQAQLKQQFKKLSSPGKNDDHQSCFVYPTYQHQKQRQTQQSEVSKLLKVTFHSY</sequence>
<evidence type="ECO:0000313" key="3">
    <source>
        <dbReference type="EnsemblMetazoa" id="HelroP163806"/>
    </source>
</evidence>
<dbReference type="EMBL" id="KB097495">
    <property type="protein sequence ID" value="ESN96710.1"/>
    <property type="molecule type" value="Genomic_DNA"/>
</dbReference>